<evidence type="ECO:0000313" key="2">
    <source>
        <dbReference type="EMBL" id="AXH95736.1"/>
    </source>
</evidence>
<gene>
    <name evidence="2" type="ORF">DV701_05995</name>
</gene>
<dbReference type="Gene3D" id="3.30.9.10">
    <property type="entry name" value="D-Amino Acid Oxidase, subunit A, domain 2"/>
    <property type="match status" value="1"/>
</dbReference>
<keyword evidence="3" id="KW-1185">Reference proteome</keyword>
<dbReference type="AlphaFoldDB" id="A0A345NL28"/>
<reference evidence="2 3" key="1">
    <citation type="submission" date="2018-07" db="EMBL/GenBank/DDBJ databases">
        <title>Complete genome sequencing of Ornithinimicrobium sp. AMA3305.</title>
        <authorList>
            <person name="Bae J.-W."/>
        </authorList>
    </citation>
    <scope>NUCLEOTIDE SEQUENCE [LARGE SCALE GENOMIC DNA]</scope>
    <source>
        <strain evidence="2 3">AMA3305</strain>
    </source>
</reference>
<dbReference type="NCBIfam" id="NF005761">
    <property type="entry name" value="PRK07588.1"/>
    <property type="match status" value="1"/>
</dbReference>
<evidence type="ECO:0000259" key="1">
    <source>
        <dbReference type="Pfam" id="PF01494"/>
    </source>
</evidence>
<dbReference type="RefSeq" id="WP_114927501.1">
    <property type="nucleotide sequence ID" value="NZ_CP031229.1"/>
</dbReference>
<dbReference type="EMBL" id="CP031229">
    <property type="protein sequence ID" value="AXH95736.1"/>
    <property type="molecule type" value="Genomic_DNA"/>
</dbReference>
<dbReference type="GO" id="GO:0071949">
    <property type="term" value="F:FAD binding"/>
    <property type="evidence" value="ECO:0007669"/>
    <property type="project" value="InterPro"/>
</dbReference>
<dbReference type="SUPFAM" id="SSF51905">
    <property type="entry name" value="FAD/NAD(P)-binding domain"/>
    <property type="match status" value="1"/>
</dbReference>
<proteinExistence type="predicted"/>
<dbReference type="InterPro" id="IPR036188">
    <property type="entry name" value="FAD/NAD-bd_sf"/>
</dbReference>
<feature type="domain" description="FAD-binding" evidence="1">
    <location>
        <begin position="2"/>
        <end position="343"/>
    </location>
</feature>
<dbReference type="InterPro" id="IPR002938">
    <property type="entry name" value="FAD-bd"/>
</dbReference>
<accession>A0A345NL28</accession>
<dbReference type="KEGG" id="orn:DV701_05995"/>
<sequence length="401" mass="43696">MRVAINGVGVAGPALAYWLRRSGHEPVLFERAPALRTGGYVIDFWGRGYELADRMGVLPELRERGYLVEELRTVDATGRTRASIDLRPMREALGERFLSARRSDLSAMVLAACGDVVTHFGVWVEDLAQDAGGVDVTLSDGRTDRFDLVVGADGLHSHVRSLAFGPAEQFEKPLGAVVAAVRMEDYPHRDELVYVLHTVPRRQASRFSMRDGETLSLLICRDDVAGPDAFGRPSAPEPTPAEQRAALRHAFAGMGWETPEILARLETAEDFYCDRVSQIHLPSWSTGRVALVGDAAACASLLAGEGTGLAMIEAYVLAGELARHVDDIPAGLRAYEDRLRDFVTTKQRSALRMLGFFAPSDALALAVQELGVRIASVPFVTRLAARRVGDDVELPRYEAGG</sequence>
<dbReference type="Proteomes" id="UP000253790">
    <property type="component" value="Chromosome"/>
</dbReference>
<dbReference type="PRINTS" id="PR00420">
    <property type="entry name" value="RNGMNOXGNASE"/>
</dbReference>
<name>A0A345NL28_9MICO</name>
<dbReference type="InterPro" id="IPR051704">
    <property type="entry name" value="FAD_aromatic-hydroxylase"/>
</dbReference>
<organism evidence="2 3">
    <name type="scientific">Ornithinimicrobium avium</name>
    <dbReference type="NCBI Taxonomy" id="2283195"/>
    <lineage>
        <taxon>Bacteria</taxon>
        <taxon>Bacillati</taxon>
        <taxon>Actinomycetota</taxon>
        <taxon>Actinomycetes</taxon>
        <taxon>Micrococcales</taxon>
        <taxon>Ornithinimicrobiaceae</taxon>
        <taxon>Ornithinimicrobium</taxon>
    </lineage>
</organism>
<dbReference type="OrthoDB" id="3356051at2"/>
<evidence type="ECO:0000313" key="3">
    <source>
        <dbReference type="Proteomes" id="UP000253790"/>
    </source>
</evidence>
<dbReference type="Gene3D" id="3.50.50.60">
    <property type="entry name" value="FAD/NAD(P)-binding domain"/>
    <property type="match status" value="1"/>
</dbReference>
<protein>
    <submittedName>
        <fullName evidence="2">FAD-binding domain</fullName>
    </submittedName>
</protein>
<dbReference type="PANTHER" id="PTHR46865:SF8">
    <property type="entry name" value="POSSIBLE OXIDOREDUCTASE"/>
    <property type="match status" value="1"/>
</dbReference>
<dbReference type="Pfam" id="PF01494">
    <property type="entry name" value="FAD_binding_3"/>
    <property type="match status" value="1"/>
</dbReference>
<dbReference type="PANTHER" id="PTHR46865">
    <property type="entry name" value="OXIDOREDUCTASE-RELATED"/>
    <property type="match status" value="1"/>
</dbReference>